<reference evidence="2" key="1">
    <citation type="submission" date="2018-06" db="EMBL/GenBank/DDBJ databases">
        <authorList>
            <person name="Zhirakovskaya E."/>
        </authorList>
    </citation>
    <scope>NUCLEOTIDE SEQUENCE</scope>
</reference>
<feature type="domain" description="PKD" evidence="1">
    <location>
        <begin position="415"/>
        <end position="440"/>
    </location>
</feature>
<organism evidence="2">
    <name type="scientific">hydrothermal vent metagenome</name>
    <dbReference type="NCBI Taxonomy" id="652676"/>
    <lineage>
        <taxon>unclassified sequences</taxon>
        <taxon>metagenomes</taxon>
        <taxon>ecological metagenomes</taxon>
    </lineage>
</organism>
<evidence type="ECO:0000313" key="2">
    <source>
        <dbReference type="EMBL" id="VAW54794.1"/>
    </source>
</evidence>
<dbReference type="PANTHER" id="PTHR19328:SF13">
    <property type="entry name" value="HIPL1 PROTEIN"/>
    <property type="match status" value="1"/>
</dbReference>
<dbReference type="SUPFAM" id="SSF49299">
    <property type="entry name" value="PKD domain"/>
    <property type="match status" value="1"/>
</dbReference>
<dbReference type="Gene3D" id="2.60.120.200">
    <property type="match status" value="1"/>
</dbReference>
<dbReference type="Gene3D" id="2.120.10.30">
    <property type="entry name" value="TolB, C-terminal domain"/>
    <property type="match status" value="1"/>
</dbReference>
<name>A0A3B0XFN3_9ZZZZ</name>
<dbReference type="InterPro" id="IPR013320">
    <property type="entry name" value="ConA-like_dom_sf"/>
</dbReference>
<dbReference type="EMBL" id="UOFD01000079">
    <property type="protein sequence ID" value="VAW54794.1"/>
    <property type="molecule type" value="Genomic_DNA"/>
</dbReference>
<gene>
    <name evidence="2" type="ORF">MNBD_GAMMA06-614</name>
</gene>
<dbReference type="InterPro" id="IPR011042">
    <property type="entry name" value="6-blade_b-propeller_TolB-like"/>
</dbReference>
<dbReference type="PROSITE" id="PS50093">
    <property type="entry name" value="PKD"/>
    <property type="match status" value="1"/>
</dbReference>
<evidence type="ECO:0000259" key="1">
    <source>
        <dbReference type="PROSITE" id="PS50093"/>
    </source>
</evidence>
<sequence length="880" mass="94816">MHTKIMKQIIKNLVITLLCLFGVVAQVSADLPANFQDEPVLTGLNQPLNLTVLPDGRMLVLLKGGEIRIFDPSAIPASSSNYMTITDIESGQERGLSSMVLDPDFAVNNYFYVYYTNASSSRNRISRFTHTGNSGDINSEYLVWQDNENWSDCCHYGGGLDFGPDGMLYLSTGEEFDGSQAQDLTRAGGKIIRINKDGSIPNDNPFVDGPGGNLDEIWALGLRNPFRAIWDLIDNRFIIGDVGGNVQLTAREEINFGQAGRNYGWPFYEGIANDPAYTDPVYAYEHVPGQIVNGFEFGGSITAGFVYRGNMFPSAYYGKLFLADYVQGWIRYLEFDASGAVISATELSDAVNNVVSMVEGPEGALYYTDIFGQVRRIVYSSGNQPPTITSASATPSAGSAPLNVTLSVVATDLEGDPLTYRWIFGDGVEVDGGASINHVYQEGVYTAYVQVLDGNSVSLSEPIAIQSGNPPVVQILTPAFGDLFQALDIINYSGTATDPDETLSESNYSWTIRFLHNAHTHPVLAQSIGSSGSVQVNDSGHDYFDSTGFELILTVTDSAGLSATDVIEVYPDKVDINLATSPAGIDVFLDGLKQSTPLTYDSMIGFRYTVSAPNSYCDVETNTGYDFSSWSDGGAQIHEITVPSVDINLVANYVEIGSCNNLITSGLVFHLEPSTGLVSSGSAVLGWNDQSGAGNDLVSSGNPQLVVAPDLNNYPVVDFNGVNDKLERVGGLTGLPTGSANRTVYLVAKYRGVGFGGFAYGNTSCNQAFGTIVDNVGNLTAQGWCGANDYPVNTAGMGAGWLIQSIVYEAGVMTHYKDGVLLDTQSHNYNTQLNNLVLGGELADNQFMDMQVATVMVYNRALTAQEQQQMLISLQTKYGL</sequence>
<dbReference type="SUPFAM" id="SSF50952">
    <property type="entry name" value="Soluble quinoprotein glucose dehydrogenase"/>
    <property type="match status" value="1"/>
</dbReference>
<dbReference type="InterPro" id="IPR000601">
    <property type="entry name" value="PKD_dom"/>
</dbReference>
<dbReference type="SUPFAM" id="SSF49899">
    <property type="entry name" value="Concanavalin A-like lectins/glucanases"/>
    <property type="match status" value="1"/>
</dbReference>
<dbReference type="InterPro" id="IPR022409">
    <property type="entry name" value="PKD/Chitinase_dom"/>
</dbReference>
<dbReference type="InterPro" id="IPR011041">
    <property type="entry name" value="Quinoprot_gluc/sorb_DH_b-prop"/>
</dbReference>
<dbReference type="AlphaFoldDB" id="A0A3B0XFN3"/>
<dbReference type="Pfam" id="PF18911">
    <property type="entry name" value="PKD_4"/>
    <property type="match status" value="1"/>
</dbReference>
<dbReference type="Pfam" id="PF07995">
    <property type="entry name" value="GSDH"/>
    <property type="match status" value="1"/>
</dbReference>
<protein>
    <recommendedName>
        <fullName evidence="1">PKD domain-containing protein</fullName>
    </recommendedName>
</protein>
<dbReference type="InterPro" id="IPR012938">
    <property type="entry name" value="Glc/Sorbosone_DH"/>
</dbReference>
<accession>A0A3B0XFN3</accession>
<dbReference type="InterPro" id="IPR035986">
    <property type="entry name" value="PKD_dom_sf"/>
</dbReference>
<dbReference type="Gene3D" id="2.60.40.10">
    <property type="entry name" value="Immunoglobulins"/>
    <property type="match status" value="1"/>
</dbReference>
<dbReference type="CDD" id="cd00146">
    <property type="entry name" value="PKD"/>
    <property type="match status" value="1"/>
</dbReference>
<dbReference type="InterPro" id="IPR013783">
    <property type="entry name" value="Ig-like_fold"/>
</dbReference>
<proteinExistence type="predicted"/>
<dbReference type="PANTHER" id="PTHR19328">
    <property type="entry name" value="HEDGEHOG-INTERACTING PROTEIN"/>
    <property type="match status" value="1"/>
</dbReference>
<dbReference type="SMART" id="SM00089">
    <property type="entry name" value="PKD"/>
    <property type="match status" value="1"/>
</dbReference>